<dbReference type="InterPro" id="IPR049449">
    <property type="entry name" value="TesB_ACOT8-like_N"/>
</dbReference>
<dbReference type="PANTHER" id="PTHR38110">
    <property type="entry name" value="CHROMOSOME 23, WHOLE GENOME SHOTGUN SEQUENCE"/>
    <property type="match status" value="1"/>
</dbReference>
<reference evidence="3 4" key="1">
    <citation type="submission" date="2020-08" db="EMBL/GenBank/DDBJ databases">
        <title>Genome sequence of Nocardioides mesophilus KACC 16243T.</title>
        <authorList>
            <person name="Hyun D.-W."/>
            <person name="Bae J.-W."/>
        </authorList>
    </citation>
    <scope>NUCLEOTIDE SEQUENCE [LARGE SCALE GENOMIC DNA]</scope>
    <source>
        <strain evidence="3 4">KACC 16243</strain>
    </source>
</reference>
<evidence type="ECO:0000259" key="1">
    <source>
        <dbReference type="Pfam" id="PF13622"/>
    </source>
</evidence>
<dbReference type="EMBL" id="CP060713">
    <property type="protein sequence ID" value="QNN51705.1"/>
    <property type="molecule type" value="Genomic_DNA"/>
</dbReference>
<proteinExistence type="predicted"/>
<evidence type="ECO:0000313" key="4">
    <source>
        <dbReference type="Proteomes" id="UP000515947"/>
    </source>
</evidence>
<dbReference type="RefSeq" id="WP_187577541.1">
    <property type="nucleotide sequence ID" value="NZ_CP060713.1"/>
</dbReference>
<dbReference type="PANTHER" id="PTHR38110:SF1">
    <property type="entry name" value="THIOESTERASE DOMAIN-CONTAINING PROTEIN"/>
    <property type="match status" value="1"/>
</dbReference>
<organism evidence="3 4">
    <name type="scientific">Nocardioides mesophilus</name>
    <dbReference type="NCBI Taxonomy" id="433659"/>
    <lineage>
        <taxon>Bacteria</taxon>
        <taxon>Bacillati</taxon>
        <taxon>Actinomycetota</taxon>
        <taxon>Actinomycetes</taxon>
        <taxon>Propionibacteriales</taxon>
        <taxon>Nocardioidaceae</taxon>
        <taxon>Nocardioides</taxon>
    </lineage>
</organism>
<dbReference type="InterPro" id="IPR042171">
    <property type="entry name" value="Acyl-CoA_hotdog"/>
</dbReference>
<dbReference type="Proteomes" id="UP000515947">
    <property type="component" value="Chromosome"/>
</dbReference>
<sequence>MSEPGGACVATSELDAGIRVERSAEDPTAFAAELGEGWQIGAGVNGGMLLAVVGNALRHACAADGHPDPLAISAYYLSASRPGPARVRTEVLRAGRTMSTAQASLVQEDPDGRPVERLRVLATYGDLDALPDDVRTSAMPPQMPPPEQCLGTDLAPPDFLERASLLERLDLRLDPSCVGWAVGQPSGRGLLQGWLRMADGREPDPLMLLLAVDALPPVTFDLGMLGWTPTLELSVHLRARPAPGWLAVTHRTRNFAGGLLEEDAEVWDSAGRLVAQSRQLARAPRPT</sequence>
<feature type="domain" description="Acyl-CoA thioesterase-like C-terminal" evidence="2">
    <location>
        <begin position="146"/>
        <end position="281"/>
    </location>
</feature>
<dbReference type="InterPro" id="IPR049450">
    <property type="entry name" value="ACOT8-like_C"/>
</dbReference>
<dbReference type="InterPro" id="IPR029069">
    <property type="entry name" value="HotDog_dom_sf"/>
</dbReference>
<name>A0A7G9R7Y0_9ACTN</name>
<dbReference type="Pfam" id="PF13622">
    <property type="entry name" value="4HBT_3"/>
    <property type="match status" value="1"/>
</dbReference>
<protein>
    <submittedName>
        <fullName evidence="3">Thioesterase family protein</fullName>
    </submittedName>
</protein>
<evidence type="ECO:0000313" key="3">
    <source>
        <dbReference type="EMBL" id="QNN51705.1"/>
    </source>
</evidence>
<dbReference type="Gene3D" id="2.40.160.210">
    <property type="entry name" value="Acyl-CoA thioesterase, double hotdog domain"/>
    <property type="match status" value="1"/>
</dbReference>
<evidence type="ECO:0000259" key="2">
    <source>
        <dbReference type="Pfam" id="PF20789"/>
    </source>
</evidence>
<accession>A0A7G9R7Y0</accession>
<gene>
    <name evidence="3" type="ORF">H9L09_14195</name>
</gene>
<keyword evidence="4" id="KW-1185">Reference proteome</keyword>
<dbReference type="KEGG" id="nmes:H9L09_14195"/>
<dbReference type="InterPro" id="IPR052389">
    <property type="entry name" value="Sec_Metab_Biosynth-Assoc"/>
</dbReference>
<dbReference type="AlphaFoldDB" id="A0A7G9R7Y0"/>
<dbReference type="SUPFAM" id="SSF54637">
    <property type="entry name" value="Thioesterase/thiol ester dehydrase-isomerase"/>
    <property type="match status" value="2"/>
</dbReference>
<dbReference type="Pfam" id="PF20789">
    <property type="entry name" value="4HBT_3C"/>
    <property type="match status" value="1"/>
</dbReference>
<feature type="domain" description="Acyl-CoA thioesterase-like N-terminal HotDog" evidence="1">
    <location>
        <begin position="36"/>
        <end position="124"/>
    </location>
</feature>